<accession>A0ABX0DQH2</accession>
<dbReference type="InterPro" id="IPR059206">
    <property type="entry name" value="Sll1717-like"/>
</dbReference>
<evidence type="ECO:0000313" key="2">
    <source>
        <dbReference type="Proteomes" id="UP001518140"/>
    </source>
</evidence>
<evidence type="ECO:0008006" key="3">
    <source>
        <dbReference type="Google" id="ProtNLM"/>
    </source>
</evidence>
<gene>
    <name evidence="1" type="ORF">G6048_10345</name>
</gene>
<comment type="caution">
    <text evidence="1">The sequence shown here is derived from an EMBL/GenBank/DDBJ whole genome shotgun (WGS) entry which is preliminary data.</text>
</comment>
<dbReference type="Proteomes" id="UP001518140">
    <property type="component" value="Unassembled WGS sequence"/>
</dbReference>
<keyword evidence="2" id="KW-1185">Reference proteome</keyword>
<sequence length="636" mass="69716">MEHEPNPISDLFFGRDDAENDLTAGLLNGTVFRPTYAYRQALSGRTSLIIGRKGAGKSAICRRLATPNGHPGTTVLITPDDTAGDEIRRFELQGVSGDTAKSLIWRYVFAVHAARYLCEHARAAHGRRARTSVRALRGFLEANGETGEERLYDRLRRGVRGLQSANLALRAFGIEAEVGLNDASEGARASRQLEVLENGVAAAFAELGCAGAHTLLFLVDQLEQVWTIDPDSHALVTGLLLASKQVTGRYGSAVRCTLFLRADIYDTLSFGDADKFHSDELRITWTQEELADLALARAAASLKKELTSEQLWGQLFPSTVSGEPTDEYLFRRALPRPRDTIQFLNVCQGVADQRGHRRITEEDVLTATGQFSRWKLTDLAREYSVTHPFLSRLFLLFENYGYVVMLPALATRFEPHRERLQQDFADYAESLTTQGVLDVLFGIGFLGVKRGHKVVYSDGVQIPPQPGEVEFHVHPCFRPALGGLGPVDLTPYSPSRNRNIYVGNALVQAATGSDLSFGISRSSQLLDDVVRACERLLRQLMRAGLPNDMRAEVQARIGHVLDGARRAHEDLRNGVPVDVTDHVLAASDFLGNLATQLGEHGIREEPITRRLEDEARALIRSAGGAVGGGSGSASAP</sequence>
<dbReference type="NCBIfam" id="NF047389">
    <property type="entry name" value="ATPase_Sll1717"/>
    <property type="match status" value="1"/>
</dbReference>
<protein>
    <recommendedName>
        <fullName evidence="3">Transposase</fullName>
    </recommendedName>
</protein>
<organism evidence="1 2">
    <name type="scientific">Streptomyces ureilyticus</name>
    <dbReference type="NCBI Taxonomy" id="1775131"/>
    <lineage>
        <taxon>Bacteria</taxon>
        <taxon>Bacillati</taxon>
        <taxon>Actinomycetota</taxon>
        <taxon>Actinomycetes</taxon>
        <taxon>Kitasatosporales</taxon>
        <taxon>Streptomycetaceae</taxon>
        <taxon>Streptomyces</taxon>
    </lineage>
</organism>
<name>A0ABX0DQH2_9ACTN</name>
<dbReference type="RefSeq" id="WP_165339178.1">
    <property type="nucleotide sequence ID" value="NZ_JAAKZX010000023.1"/>
</dbReference>
<dbReference type="EMBL" id="JAAKZX010000023">
    <property type="protein sequence ID" value="NGO42548.1"/>
    <property type="molecule type" value="Genomic_DNA"/>
</dbReference>
<reference evidence="1 2" key="1">
    <citation type="submission" date="2020-02" db="EMBL/GenBank/DDBJ databases">
        <title>Whole-genome analyses of novel actinobacteria.</title>
        <authorList>
            <person name="Sahin N."/>
            <person name="Tokatli A."/>
        </authorList>
    </citation>
    <scope>NUCLEOTIDE SEQUENCE [LARGE SCALE GENOMIC DNA]</scope>
    <source>
        <strain evidence="1 2">YC419</strain>
    </source>
</reference>
<evidence type="ECO:0000313" key="1">
    <source>
        <dbReference type="EMBL" id="NGO42548.1"/>
    </source>
</evidence>
<proteinExistence type="predicted"/>